<sequence>MMTNFILAPIIVHLITAILLLFFWQKVSAQRIISIIGNVFAFICCIRLFVATDTYNYLILQVGNWEAPFGIIFVSDTFSSIMVMLTAIVSLAVGIYSTFALNLSRIKYGYFFIFHFLVMGLLGAFLTGDLFNLYVWFEVVIISSFVLLTLGGKKLQMEGSIKYVAMNMLASIIFLTAIGILYGITGTLNMADLAVKIKSVENEGLVSVTGLLFFAGFGIKSAVFPMYFWLPSSYHTPPSAIAAIFGGLLTKMGIYAMIRMFTLIFQPDEFTKNLFIGIAIMTLITGALGAVNKKSVRRMISYLIVCHIGYLIAGIGLYTEIAFIGVIFYLIHDVVVKSNILMMTGLIQKIRNTIDMSRLGGLYKDYPKLSLMMAVIMFSLVGIPPLSGFWPKIQLFGESLKSGHYILLLAILFASFITLFVIAKMWSEVFWKESPKPLTEETDAFANLPYMQKLALVAPVVFLTLVSLFIGLNAGSIYGLAEETAKDLMNPNGYIEAVLNGNFEK</sequence>
<evidence type="ECO:0000313" key="10">
    <source>
        <dbReference type="EMBL" id="MET3732345.1"/>
    </source>
</evidence>
<evidence type="ECO:0000256" key="2">
    <source>
        <dbReference type="ARBA" id="ARBA00005346"/>
    </source>
</evidence>
<keyword evidence="6 8" id="KW-0472">Membrane</keyword>
<gene>
    <name evidence="10" type="ORF">ABID46_001934</name>
</gene>
<keyword evidence="11" id="KW-1185">Reference proteome</keyword>
<feature type="transmembrane region" description="Helical" evidence="8">
    <location>
        <begin position="204"/>
        <end position="228"/>
    </location>
</feature>
<protein>
    <submittedName>
        <fullName evidence="10">Multicomponent Na+:H+ antiporter subunit D</fullName>
    </submittedName>
</protein>
<comment type="subcellular location">
    <subcellularLocation>
        <location evidence="1">Cell membrane</location>
        <topology evidence="1">Multi-pass membrane protein</topology>
    </subcellularLocation>
    <subcellularLocation>
        <location evidence="7">Membrane</location>
        <topology evidence="7">Multi-pass membrane protein</topology>
    </subcellularLocation>
</comment>
<dbReference type="InterPro" id="IPR001750">
    <property type="entry name" value="ND/Mrp_TM"/>
</dbReference>
<keyword evidence="4 7" id="KW-0812">Transmembrane</keyword>
<feature type="transmembrane region" description="Helical" evidence="8">
    <location>
        <begin position="454"/>
        <end position="481"/>
    </location>
</feature>
<comment type="similarity">
    <text evidence="2">Belongs to the CPA3 antiporters (TC 2.A.63) subunit D family.</text>
</comment>
<feature type="transmembrane region" description="Helical" evidence="8">
    <location>
        <begin position="240"/>
        <end position="262"/>
    </location>
</feature>
<feature type="transmembrane region" description="Helical" evidence="8">
    <location>
        <begin position="163"/>
        <end position="184"/>
    </location>
</feature>
<comment type="caution">
    <text evidence="10">The sequence shown here is derived from an EMBL/GenBank/DDBJ whole genome shotgun (WGS) entry which is preliminary data.</text>
</comment>
<dbReference type="Pfam" id="PF00361">
    <property type="entry name" value="Proton_antipo_M"/>
    <property type="match status" value="1"/>
</dbReference>
<reference evidence="10 11" key="1">
    <citation type="submission" date="2024-06" db="EMBL/GenBank/DDBJ databases">
        <title>Genomic Encyclopedia of Type Strains, Phase IV (KMG-IV): sequencing the most valuable type-strain genomes for metagenomic binning, comparative biology and taxonomic classification.</title>
        <authorList>
            <person name="Goeker M."/>
        </authorList>
    </citation>
    <scope>NUCLEOTIDE SEQUENCE [LARGE SCALE GENOMIC DNA]</scope>
    <source>
        <strain evidence="10 11">DSM 29388</strain>
    </source>
</reference>
<organism evidence="10 11">
    <name type="scientific">Moheibacter stercoris</name>
    <dbReference type="NCBI Taxonomy" id="1628251"/>
    <lineage>
        <taxon>Bacteria</taxon>
        <taxon>Pseudomonadati</taxon>
        <taxon>Bacteroidota</taxon>
        <taxon>Flavobacteriia</taxon>
        <taxon>Flavobacteriales</taxon>
        <taxon>Weeksellaceae</taxon>
        <taxon>Moheibacter</taxon>
    </lineage>
</organism>
<feature type="transmembrane region" description="Helical" evidence="8">
    <location>
        <begin position="274"/>
        <end position="292"/>
    </location>
</feature>
<dbReference type="RefSeq" id="WP_354509480.1">
    <property type="nucleotide sequence ID" value="NZ_JBEPMO010000011.1"/>
</dbReference>
<dbReference type="PANTHER" id="PTHR42703">
    <property type="entry name" value="NADH DEHYDROGENASE"/>
    <property type="match status" value="1"/>
</dbReference>
<evidence type="ECO:0000256" key="6">
    <source>
        <dbReference type="ARBA" id="ARBA00023136"/>
    </source>
</evidence>
<feature type="transmembrane region" description="Helical" evidence="8">
    <location>
        <begin position="31"/>
        <end position="50"/>
    </location>
</feature>
<dbReference type="PRINTS" id="PR01434">
    <property type="entry name" value="NADHDHGNASE5"/>
</dbReference>
<evidence type="ECO:0000313" key="11">
    <source>
        <dbReference type="Proteomes" id="UP001549146"/>
    </source>
</evidence>
<evidence type="ECO:0000256" key="5">
    <source>
        <dbReference type="ARBA" id="ARBA00022989"/>
    </source>
</evidence>
<keyword evidence="3" id="KW-1003">Cell membrane</keyword>
<dbReference type="EMBL" id="JBEPMO010000011">
    <property type="protein sequence ID" value="MET3732345.1"/>
    <property type="molecule type" value="Genomic_DNA"/>
</dbReference>
<accession>A0ABV2LUV4</accession>
<evidence type="ECO:0000256" key="4">
    <source>
        <dbReference type="ARBA" id="ARBA00022692"/>
    </source>
</evidence>
<evidence type="ECO:0000259" key="9">
    <source>
        <dbReference type="Pfam" id="PF00361"/>
    </source>
</evidence>
<evidence type="ECO:0000256" key="8">
    <source>
        <dbReference type="SAM" id="Phobius"/>
    </source>
</evidence>
<evidence type="ECO:0000256" key="1">
    <source>
        <dbReference type="ARBA" id="ARBA00004651"/>
    </source>
</evidence>
<evidence type="ECO:0000256" key="3">
    <source>
        <dbReference type="ARBA" id="ARBA00022475"/>
    </source>
</evidence>
<feature type="transmembrane region" description="Helical" evidence="8">
    <location>
        <begin position="70"/>
        <end position="96"/>
    </location>
</feature>
<feature type="transmembrane region" description="Helical" evidence="8">
    <location>
        <begin position="369"/>
        <end position="390"/>
    </location>
</feature>
<name>A0ABV2LUV4_9FLAO</name>
<feature type="transmembrane region" description="Helical" evidence="8">
    <location>
        <begin position="6"/>
        <end position="24"/>
    </location>
</feature>
<dbReference type="PANTHER" id="PTHR42703:SF1">
    <property type="entry name" value="NA(+)_H(+) ANTIPORTER SUBUNIT D1"/>
    <property type="match status" value="1"/>
</dbReference>
<proteinExistence type="inferred from homology"/>
<evidence type="ECO:0000256" key="7">
    <source>
        <dbReference type="RuleBase" id="RU000320"/>
    </source>
</evidence>
<dbReference type="Proteomes" id="UP001549146">
    <property type="component" value="Unassembled WGS sequence"/>
</dbReference>
<dbReference type="InterPro" id="IPR050586">
    <property type="entry name" value="CPA3_Na-H_Antiporter_D"/>
</dbReference>
<keyword evidence="5 8" id="KW-1133">Transmembrane helix</keyword>
<feature type="transmembrane region" description="Helical" evidence="8">
    <location>
        <begin position="402"/>
        <end position="423"/>
    </location>
</feature>
<feature type="domain" description="NADH:quinone oxidoreductase/Mrp antiporter transmembrane" evidence="9">
    <location>
        <begin position="128"/>
        <end position="418"/>
    </location>
</feature>
<feature type="transmembrane region" description="Helical" evidence="8">
    <location>
        <begin position="108"/>
        <end position="127"/>
    </location>
</feature>
<feature type="transmembrane region" description="Helical" evidence="8">
    <location>
        <begin position="133"/>
        <end position="151"/>
    </location>
</feature>